<keyword evidence="10" id="KW-0067">ATP-binding</keyword>
<sequence length="941" mass="105583">MDKLIIKNAYANNLKNLDIVLPKNQLIVITGVSGSGKSSLAFDTIYTEGKRRYFESLSSYARQFLGGNEKADVESIDGLSPTIAVDQKTISHNPRSTVGTSTEIYDYLRVLYARAGQVHCLNNHGMIYAQTKKEIMAYVQTFDVDAKIEILAPIDLQHYRSHKEVLSYLLDENFVRVYLDNQLTLVKDINVLDPQTKSINIVIDRIILDNEELTKNRISESIDFALKTTNQRVVIKNNDNYKLFSTVAICPICSFSMGKIEPNLFSFNSPHGACETCKGLGYNFVPDENKMIPDPNLSINQGGLDFFKNTVNTANMDWQRFACLIKHYKIDKSVPIKNLKPQERKYLLYGSDEPINIDLLSVNNRAHTSVDYVEGVLELIKRRYEETNSEQAREHYNKYMSEKTCKQCHGKKLCKQALSVKINNFDIIDFTYLNVNQAIDFFLQWELDNEQKQIALPLIKEITDRLGFLKNVGLDYLDLARSSSSLSGGESQRIRLATQMGSKLTGILYVLDEPSIGLHQKDNDKLIDTLKEMRDLGNTVIVVEHDLDTIKAADYVIDMGPGAGVHGGYVIAQGTVEEVRKNPNSITGQYLNNTLSIPVPIQRRGGNGSKIILKKASSNNLKDVDLTIPLGKLIAVTGVSGSGKSTLIMETLVKALEYHNFNPFVTPGKYKSLVGNKHIDKLVLVNQDPIGRTTRSNPATYVGVFDDIRTVFENTKLAKEKGFLKGRFSFNVPGGRCEKCMGDGTIRIAMHFLPDVYIQCDECEGQRYNQETLDVKFKQKSIYDVLQMSVEEALEFFINFPIIHRKLQLLSDVGLGYINLGASSTSLSGGEAQRIKLAKFLQRKPTGKTLYVLDEPTTGLHLHDIAQLVKIFNRIVDNNDTIIVIEHNLDLIKVCDHIIDMGPDGGDQGGTIVATGTPEQIVINAPHSYTAQYLKPYLERK</sequence>
<evidence type="ECO:0000256" key="12">
    <source>
        <dbReference type="ARBA" id="ARBA00023125"/>
    </source>
</evidence>
<dbReference type="InterPro" id="IPR041552">
    <property type="entry name" value="UvrA_DNA-bd"/>
</dbReference>
<evidence type="ECO:0000256" key="15">
    <source>
        <dbReference type="ARBA" id="ARBA00038000"/>
    </source>
</evidence>
<dbReference type="EMBL" id="JAOXHJ010000005">
    <property type="protein sequence ID" value="MCV3754223.1"/>
    <property type="molecule type" value="Genomic_DNA"/>
</dbReference>
<dbReference type="PANTHER" id="PTHR43152">
    <property type="entry name" value="UVRABC SYSTEM PROTEIN A"/>
    <property type="match status" value="1"/>
</dbReference>
<dbReference type="RefSeq" id="WP_263818026.1">
    <property type="nucleotide sequence ID" value="NZ_JAOXHJ010000005.1"/>
</dbReference>
<evidence type="ECO:0000313" key="20">
    <source>
        <dbReference type="Proteomes" id="UP001207252"/>
    </source>
</evidence>
<evidence type="ECO:0000256" key="4">
    <source>
        <dbReference type="ARBA" id="ARBA00022737"/>
    </source>
</evidence>
<dbReference type="Gene3D" id="3.30.1490.20">
    <property type="entry name" value="ATP-grasp fold, A domain"/>
    <property type="match status" value="1"/>
</dbReference>
<organism evidence="19 20">
    <name type="scientific">Ureaplasma zalophigenitalium</name>
    <dbReference type="NCBI Taxonomy" id="907723"/>
    <lineage>
        <taxon>Bacteria</taxon>
        <taxon>Bacillati</taxon>
        <taxon>Mycoplasmatota</taxon>
        <taxon>Mycoplasmoidales</taxon>
        <taxon>Mycoplasmoidaceae</taxon>
        <taxon>Ureaplasma</taxon>
    </lineage>
</organism>
<dbReference type="NCBIfam" id="TIGR00630">
    <property type="entry name" value="uvra"/>
    <property type="match status" value="1"/>
</dbReference>
<comment type="subcellular location">
    <subcellularLocation>
        <location evidence="1">Cytoplasm</location>
    </subcellularLocation>
</comment>
<evidence type="ECO:0000259" key="18">
    <source>
        <dbReference type="PROSITE" id="PS50893"/>
    </source>
</evidence>
<dbReference type="InterPro" id="IPR027417">
    <property type="entry name" value="P-loop_NTPase"/>
</dbReference>
<dbReference type="Pfam" id="PF00005">
    <property type="entry name" value="ABC_tran"/>
    <property type="match status" value="1"/>
</dbReference>
<dbReference type="Proteomes" id="UP001207252">
    <property type="component" value="Unassembled WGS sequence"/>
</dbReference>
<keyword evidence="12" id="KW-0238">DNA-binding</keyword>
<dbReference type="InterPro" id="IPR041102">
    <property type="entry name" value="UvrA_inter"/>
</dbReference>
<evidence type="ECO:0000256" key="9">
    <source>
        <dbReference type="ARBA" id="ARBA00022833"/>
    </source>
</evidence>
<dbReference type="InterPro" id="IPR003439">
    <property type="entry name" value="ABC_transporter-like_ATP-bd"/>
</dbReference>
<dbReference type="Pfam" id="PF17760">
    <property type="entry name" value="UvrA_inter"/>
    <property type="match status" value="1"/>
</dbReference>
<comment type="caution">
    <text evidence="19">The sequence shown here is derived from an EMBL/GenBank/DDBJ whole genome shotgun (WGS) entry which is preliminary data.</text>
</comment>
<gene>
    <name evidence="19" type="primary">uvrA</name>
    <name evidence="19" type="ORF">OF365_02440</name>
</gene>
<reference evidence="19 20" key="1">
    <citation type="journal article" date="2020" name="Int. J. Syst. Evol. Microbiol.">
        <title>Ureaplasma miroungigenitalium sp. nov. isolated from northern elephant seals (Mirounga angustirostris) and Ureaplasma zalophigenitalium sp. nov. isolated from California sea lions (Zalophus californianus).</title>
        <authorList>
            <person name="Volokhov D.V."/>
            <person name="Gulland F.M."/>
            <person name="Gao Y."/>
            <person name="Chizhikov V.E."/>
        </authorList>
    </citation>
    <scope>NUCLEOTIDE SEQUENCE [LARGE SCALE GENOMIC DNA]</scope>
    <source>
        <strain evidence="19 20">CSL7644-GEN</strain>
    </source>
</reference>
<keyword evidence="20" id="KW-1185">Reference proteome</keyword>
<dbReference type="Gene3D" id="1.20.1580.10">
    <property type="entry name" value="ABC transporter ATPase like domain"/>
    <property type="match status" value="2"/>
</dbReference>
<dbReference type="PROSITE" id="PS00211">
    <property type="entry name" value="ABC_TRANSPORTER_1"/>
    <property type="match status" value="2"/>
</dbReference>
<evidence type="ECO:0000256" key="6">
    <source>
        <dbReference type="ARBA" id="ARBA00022763"/>
    </source>
</evidence>
<dbReference type="InterPro" id="IPR004602">
    <property type="entry name" value="UvrA"/>
</dbReference>
<proteinExistence type="inferred from homology"/>
<evidence type="ECO:0000256" key="17">
    <source>
        <dbReference type="ARBA" id="ARBA00042156"/>
    </source>
</evidence>
<comment type="similarity">
    <text evidence="15">Belongs to the ABC transporter superfamily. UvrA family.</text>
</comment>
<keyword evidence="9" id="KW-0862">Zinc</keyword>
<evidence type="ECO:0000256" key="7">
    <source>
        <dbReference type="ARBA" id="ARBA00022769"/>
    </source>
</evidence>
<dbReference type="PROSITE" id="PS50893">
    <property type="entry name" value="ABC_TRANSPORTER_2"/>
    <property type="match status" value="1"/>
</dbReference>
<name>A0ABT3BPP5_9BACT</name>
<dbReference type="PANTHER" id="PTHR43152:SF3">
    <property type="entry name" value="UVRABC SYSTEM PROTEIN A"/>
    <property type="match status" value="1"/>
</dbReference>
<keyword evidence="13" id="KW-0234">DNA repair</keyword>
<dbReference type="CDD" id="cd03271">
    <property type="entry name" value="ABC_UvrA_II"/>
    <property type="match status" value="1"/>
</dbReference>
<evidence type="ECO:0000256" key="1">
    <source>
        <dbReference type="ARBA" id="ARBA00004496"/>
    </source>
</evidence>
<dbReference type="NCBIfam" id="NF001503">
    <property type="entry name" value="PRK00349.1"/>
    <property type="match status" value="1"/>
</dbReference>
<dbReference type="Pfam" id="PF17755">
    <property type="entry name" value="UvrA_DNA-bind"/>
    <property type="match status" value="1"/>
</dbReference>
<dbReference type="InterPro" id="IPR017871">
    <property type="entry name" value="ABC_transporter-like_CS"/>
</dbReference>
<dbReference type="GO" id="GO:0016787">
    <property type="term" value="F:hydrolase activity"/>
    <property type="evidence" value="ECO:0007669"/>
    <property type="project" value="UniProtKB-KW"/>
</dbReference>
<keyword evidence="2" id="KW-0963">Cytoplasm</keyword>
<evidence type="ECO:0000256" key="14">
    <source>
        <dbReference type="ARBA" id="ARBA00023236"/>
    </source>
</evidence>
<keyword evidence="19" id="KW-0378">Hydrolase</keyword>
<keyword evidence="3" id="KW-0479">Metal-binding</keyword>
<protein>
    <recommendedName>
        <fullName evidence="16">UvrABC system protein A</fullName>
    </recommendedName>
    <alternativeName>
        <fullName evidence="17">Excinuclease ABC subunit A</fullName>
    </alternativeName>
</protein>
<evidence type="ECO:0000256" key="3">
    <source>
        <dbReference type="ARBA" id="ARBA00022723"/>
    </source>
</evidence>
<evidence type="ECO:0000256" key="13">
    <source>
        <dbReference type="ARBA" id="ARBA00023204"/>
    </source>
</evidence>
<accession>A0ABT3BPP5</accession>
<dbReference type="Gene3D" id="1.10.8.280">
    <property type="entry name" value="ABC transporter ATPase domain-like"/>
    <property type="match status" value="1"/>
</dbReference>
<keyword evidence="6" id="KW-0227">DNA damage</keyword>
<evidence type="ECO:0000256" key="5">
    <source>
        <dbReference type="ARBA" id="ARBA00022741"/>
    </source>
</evidence>
<keyword evidence="5" id="KW-0547">Nucleotide-binding</keyword>
<keyword evidence="8" id="KW-0863">Zinc-finger</keyword>
<keyword evidence="11" id="KW-0267">Excision nuclease</keyword>
<evidence type="ECO:0000256" key="16">
    <source>
        <dbReference type="ARBA" id="ARBA00039316"/>
    </source>
</evidence>
<keyword evidence="4" id="KW-0677">Repeat</keyword>
<dbReference type="SUPFAM" id="SSF52540">
    <property type="entry name" value="P-loop containing nucleoside triphosphate hydrolases"/>
    <property type="match status" value="2"/>
</dbReference>
<feature type="domain" description="ABC transporter" evidence="18">
    <location>
        <begin position="603"/>
        <end position="934"/>
    </location>
</feature>
<evidence type="ECO:0000256" key="8">
    <source>
        <dbReference type="ARBA" id="ARBA00022771"/>
    </source>
</evidence>
<dbReference type="InterPro" id="IPR013815">
    <property type="entry name" value="ATP_grasp_subdomain_1"/>
</dbReference>
<keyword evidence="14" id="KW-0742">SOS response</keyword>
<evidence type="ECO:0000256" key="11">
    <source>
        <dbReference type="ARBA" id="ARBA00022881"/>
    </source>
</evidence>
<evidence type="ECO:0000256" key="2">
    <source>
        <dbReference type="ARBA" id="ARBA00022490"/>
    </source>
</evidence>
<evidence type="ECO:0000256" key="10">
    <source>
        <dbReference type="ARBA" id="ARBA00022840"/>
    </source>
</evidence>
<evidence type="ECO:0000313" key="19">
    <source>
        <dbReference type="EMBL" id="MCV3754223.1"/>
    </source>
</evidence>
<dbReference type="Gene3D" id="3.40.50.300">
    <property type="entry name" value="P-loop containing nucleotide triphosphate hydrolases"/>
    <property type="match status" value="2"/>
</dbReference>
<keyword evidence="7" id="KW-0228">DNA excision</keyword>